<dbReference type="EMBL" id="CAMXCT010004968">
    <property type="protein sequence ID" value="CAI4010915.1"/>
    <property type="molecule type" value="Genomic_DNA"/>
</dbReference>
<gene>
    <name evidence="2" type="ORF">C1SCF055_LOCUS36134</name>
</gene>
<feature type="compositionally biased region" description="Acidic residues" evidence="1">
    <location>
        <begin position="182"/>
        <end position="196"/>
    </location>
</feature>
<evidence type="ECO:0000256" key="1">
    <source>
        <dbReference type="SAM" id="MobiDB-lite"/>
    </source>
</evidence>
<evidence type="ECO:0000313" key="2">
    <source>
        <dbReference type="EMBL" id="CAI4010915.1"/>
    </source>
</evidence>
<feature type="compositionally biased region" description="Basic and acidic residues" evidence="1">
    <location>
        <begin position="171"/>
        <end position="181"/>
    </location>
</feature>
<dbReference type="Proteomes" id="UP001152797">
    <property type="component" value="Unassembled WGS sequence"/>
</dbReference>
<reference evidence="2" key="1">
    <citation type="submission" date="2022-10" db="EMBL/GenBank/DDBJ databases">
        <authorList>
            <person name="Chen Y."/>
            <person name="Dougan E. K."/>
            <person name="Chan C."/>
            <person name="Rhodes N."/>
            <person name="Thang M."/>
        </authorList>
    </citation>
    <scope>NUCLEOTIDE SEQUENCE</scope>
</reference>
<protein>
    <submittedName>
        <fullName evidence="2">Uncharacterized protein</fullName>
    </submittedName>
</protein>
<comment type="caution">
    <text evidence="2">The sequence shown here is derived from an EMBL/GenBank/DDBJ whole genome shotgun (WGS) entry which is preliminary data.</text>
</comment>
<evidence type="ECO:0000313" key="3">
    <source>
        <dbReference type="EMBL" id="CAL1164290.1"/>
    </source>
</evidence>
<dbReference type="AlphaFoldDB" id="A0A9P1GEW3"/>
<dbReference type="EMBL" id="CAMXCT030004968">
    <property type="protein sequence ID" value="CAL4798227.1"/>
    <property type="molecule type" value="Genomic_DNA"/>
</dbReference>
<name>A0A9P1GEW3_9DINO</name>
<dbReference type="EMBL" id="CAMXCT020004968">
    <property type="protein sequence ID" value="CAL1164290.1"/>
    <property type="molecule type" value="Genomic_DNA"/>
</dbReference>
<keyword evidence="4" id="KW-1185">Reference proteome</keyword>
<proteinExistence type="predicted"/>
<organism evidence="2">
    <name type="scientific">Cladocopium goreaui</name>
    <dbReference type="NCBI Taxonomy" id="2562237"/>
    <lineage>
        <taxon>Eukaryota</taxon>
        <taxon>Sar</taxon>
        <taxon>Alveolata</taxon>
        <taxon>Dinophyceae</taxon>
        <taxon>Suessiales</taxon>
        <taxon>Symbiodiniaceae</taxon>
        <taxon>Cladocopium</taxon>
    </lineage>
</organism>
<sequence>MVRDRSRSRDDDYRRMWGNPNPDRPHDPTRHGWPFSGSHETPAATTGPTYNYTTEMERGPMPRSDDSWNTAPTYHFHSEMHQNHRVLHTQVFKQVDVGQEPNIQRQLMVTQINAAGTERLRRPEFFFHGIVGHVNNRWRYRINGWKEASHLANYWCRYFDIEEIPYASTEPHEQLTIHDASDPPEGDEPQDNDADDTSSMGHPGDQTPSVPSQLAPILYDALMQDPEVNAPILEILQAQPENQAESNLRLFTAKELAHLGSHLAITTNILARRANPDDNLSDISGELDRDIP</sequence>
<feature type="region of interest" description="Disordered" evidence="1">
    <location>
        <begin position="1"/>
        <end position="49"/>
    </location>
</feature>
<evidence type="ECO:0000313" key="4">
    <source>
        <dbReference type="Proteomes" id="UP001152797"/>
    </source>
</evidence>
<accession>A0A9P1GEW3</accession>
<feature type="region of interest" description="Disordered" evidence="1">
    <location>
        <begin position="171"/>
        <end position="212"/>
    </location>
</feature>
<feature type="compositionally biased region" description="Basic and acidic residues" evidence="1">
    <location>
        <begin position="1"/>
        <end position="15"/>
    </location>
</feature>
<reference evidence="3" key="2">
    <citation type="submission" date="2024-04" db="EMBL/GenBank/DDBJ databases">
        <authorList>
            <person name="Chen Y."/>
            <person name="Shah S."/>
            <person name="Dougan E. K."/>
            <person name="Thang M."/>
            <person name="Chan C."/>
        </authorList>
    </citation>
    <scope>NUCLEOTIDE SEQUENCE [LARGE SCALE GENOMIC DNA]</scope>
</reference>